<protein>
    <submittedName>
        <fullName evidence="2">Uncharacterized protein</fullName>
    </submittedName>
</protein>
<dbReference type="EMBL" id="KL197717">
    <property type="protein sequence ID" value="KDQ58636.1"/>
    <property type="molecule type" value="Genomic_DNA"/>
</dbReference>
<feature type="region of interest" description="Disordered" evidence="1">
    <location>
        <begin position="76"/>
        <end position="186"/>
    </location>
</feature>
<name>A0A067Q7Q4_9AGAM</name>
<organism evidence="2 3">
    <name type="scientific">Jaapia argillacea MUCL 33604</name>
    <dbReference type="NCBI Taxonomy" id="933084"/>
    <lineage>
        <taxon>Eukaryota</taxon>
        <taxon>Fungi</taxon>
        <taxon>Dikarya</taxon>
        <taxon>Basidiomycota</taxon>
        <taxon>Agaricomycotina</taxon>
        <taxon>Agaricomycetes</taxon>
        <taxon>Agaricomycetidae</taxon>
        <taxon>Jaapiales</taxon>
        <taxon>Jaapiaceae</taxon>
        <taxon>Jaapia</taxon>
    </lineage>
</organism>
<accession>A0A067Q7Q4</accession>
<feature type="compositionally biased region" description="Polar residues" evidence="1">
    <location>
        <begin position="144"/>
        <end position="157"/>
    </location>
</feature>
<dbReference type="HOGENOM" id="CLU_1454634_0_0_1"/>
<feature type="compositionally biased region" description="Basic and acidic residues" evidence="1">
    <location>
        <begin position="20"/>
        <end position="29"/>
    </location>
</feature>
<evidence type="ECO:0000313" key="3">
    <source>
        <dbReference type="Proteomes" id="UP000027265"/>
    </source>
</evidence>
<sequence>MKELCTTGWTSTRQSSLRGGGREKIEEQAKNSLNRGTRERVLQSELKDVTIPFSTPPPHFHMPASGKRFAVETAGLARCNHGQQPRHQSNAATQSQTTNDGMSQLRDTPNRNDAKSNSGRPWPCLKVSQSEVLSRVRQQDGRSWLTTSENLACSATAPSGYLRASGSRDGNRVSPKYRSMTMQSGS</sequence>
<feature type="compositionally biased region" description="Polar residues" evidence="1">
    <location>
        <begin position="7"/>
        <end position="17"/>
    </location>
</feature>
<dbReference type="InParanoid" id="A0A067Q7Q4"/>
<feature type="compositionally biased region" description="Polar residues" evidence="1">
    <location>
        <begin position="81"/>
        <end position="107"/>
    </location>
</feature>
<keyword evidence="3" id="KW-1185">Reference proteome</keyword>
<evidence type="ECO:0000256" key="1">
    <source>
        <dbReference type="SAM" id="MobiDB-lite"/>
    </source>
</evidence>
<reference evidence="3" key="1">
    <citation type="journal article" date="2014" name="Proc. Natl. Acad. Sci. U.S.A.">
        <title>Extensive sampling of basidiomycete genomes demonstrates inadequacy of the white-rot/brown-rot paradigm for wood decay fungi.</title>
        <authorList>
            <person name="Riley R."/>
            <person name="Salamov A.A."/>
            <person name="Brown D.W."/>
            <person name="Nagy L.G."/>
            <person name="Floudas D."/>
            <person name="Held B.W."/>
            <person name="Levasseur A."/>
            <person name="Lombard V."/>
            <person name="Morin E."/>
            <person name="Otillar R."/>
            <person name="Lindquist E.A."/>
            <person name="Sun H."/>
            <person name="LaButti K.M."/>
            <person name="Schmutz J."/>
            <person name="Jabbour D."/>
            <person name="Luo H."/>
            <person name="Baker S.E."/>
            <person name="Pisabarro A.G."/>
            <person name="Walton J.D."/>
            <person name="Blanchette R.A."/>
            <person name="Henrissat B."/>
            <person name="Martin F."/>
            <person name="Cullen D."/>
            <person name="Hibbett D.S."/>
            <person name="Grigoriev I.V."/>
        </authorList>
    </citation>
    <scope>NUCLEOTIDE SEQUENCE [LARGE SCALE GENOMIC DNA]</scope>
    <source>
        <strain evidence="3">MUCL 33604</strain>
    </source>
</reference>
<evidence type="ECO:0000313" key="2">
    <source>
        <dbReference type="EMBL" id="KDQ58636.1"/>
    </source>
</evidence>
<proteinExistence type="predicted"/>
<dbReference type="AlphaFoldDB" id="A0A067Q7Q4"/>
<dbReference type="Proteomes" id="UP000027265">
    <property type="component" value="Unassembled WGS sequence"/>
</dbReference>
<feature type="region of interest" description="Disordered" evidence="1">
    <location>
        <begin position="1"/>
        <end position="39"/>
    </location>
</feature>
<gene>
    <name evidence="2" type="ORF">JAAARDRAFT_34467</name>
</gene>